<keyword evidence="1" id="KW-1133">Transmembrane helix</keyword>
<dbReference type="Proteomes" id="UP000273982">
    <property type="component" value="Plasmid pGW6_1"/>
</dbReference>
<feature type="transmembrane region" description="Helical" evidence="1">
    <location>
        <begin position="110"/>
        <end position="131"/>
    </location>
</feature>
<gene>
    <name evidence="2" type="ORF">EHO51_18980</name>
</gene>
<feature type="transmembrane region" description="Helical" evidence="1">
    <location>
        <begin position="43"/>
        <end position="65"/>
    </location>
</feature>
<reference evidence="2 3" key="1">
    <citation type="submission" date="2018-11" db="EMBL/GenBank/DDBJ databases">
        <title>Genome squencing of methanotrophic bacteria isolated from alkaline groundwater in Korea.</title>
        <authorList>
            <person name="Nguyen L.N."/>
        </authorList>
    </citation>
    <scope>NUCLEOTIDE SEQUENCE [LARGE SCALE GENOMIC DNA]</scope>
    <source>
        <strain evidence="2 3">GW6</strain>
        <plasmid evidence="3">pgw6_1</plasmid>
    </source>
</reference>
<name>A0A3G8MAJ0_9HYPH</name>
<keyword evidence="1" id="KW-0472">Membrane</keyword>
<sequence>MLKMIHPVAGAIALLTISTFWLSTLFAELFGSEAFVVSVKTSIPWGFFVLVPALMTVGGTGFVLSKGGRAGVIGGKLKRMAFIAANGLLVLIPAALFLASKARAGEFDKAFYAVQALELLAGVTNITLLGLNVRDGLRLRRHA</sequence>
<evidence type="ECO:0000313" key="2">
    <source>
        <dbReference type="EMBL" id="AZG78901.1"/>
    </source>
</evidence>
<keyword evidence="2" id="KW-0614">Plasmid</keyword>
<dbReference type="EMBL" id="CP034087">
    <property type="protein sequence ID" value="AZG78901.1"/>
    <property type="molecule type" value="Genomic_DNA"/>
</dbReference>
<dbReference type="RefSeq" id="WP_124740409.1">
    <property type="nucleotide sequence ID" value="NZ_CP034087.1"/>
</dbReference>
<dbReference type="AlphaFoldDB" id="A0A3G8MAJ0"/>
<keyword evidence="1" id="KW-0812">Transmembrane</keyword>
<evidence type="ECO:0000313" key="3">
    <source>
        <dbReference type="Proteomes" id="UP000273982"/>
    </source>
</evidence>
<protein>
    <recommendedName>
        <fullName evidence="4">DUF2269 family protein</fullName>
    </recommendedName>
</protein>
<feature type="transmembrane region" description="Helical" evidence="1">
    <location>
        <begin position="77"/>
        <end position="98"/>
    </location>
</feature>
<proteinExistence type="predicted"/>
<geneLocation type="plasmid" evidence="3">
    <name>pgw6_1</name>
</geneLocation>
<evidence type="ECO:0000256" key="1">
    <source>
        <dbReference type="SAM" id="Phobius"/>
    </source>
</evidence>
<accession>A0A3G8MAJ0</accession>
<organism evidence="2 3">
    <name type="scientific">Methylocystis rosea</name>
    <dbReference type="NCBI Taxonomy" id="173366"/>
    <lineage>
        <taxon>Bacteria</taxon>
        <taxon>Pseudomonadati</taxon>
        <taxon>Pseudomonadota</taxon>
        <taxon>Alphaproteobacteria</taxon>
        <taxon>Hyphomicrobiales</taxon>
        <taxon>Methylocystaceae</taxon>
        <taxon>Methylocystis</taxon>
    </lineage>
</organism>
<evidence type="ECO:0008006" key="4">
    <source>
        <dbReference type="Google" id="ProtNLM"/>
    </source>
</evidence>
<dbReference type="KEGG" id="mros:EHO51_18980"/>